<keyword evidence="3" id="KW-0133">Cell shape</keyword>
<dbReference type="PANTHER" id="PTHR34138:SF1">
    <property type="entry name" value="CELL SHAPE-DETERMINING PROTEIN MREC"/>
    <property type="match status" value="1"/>
</dbReference>
<feature type="domain" description="Rod shape-determining protein MreC beta-barrel core" evidence="5">
    <location>
        <begin position="1"/>
        <end position="128"/>
    </location>
</feature>
<comment type="similarity">
    <text evidence="1">Belongs to the MreC family.</text>
</comment>
<evidence type="ECO:0000256" key="1">
    <source>
        <dbReference type="ARBA" id="ARBA00009369"/>
    </source>
</evidence>
<dbReference type="InterPro" id="IPR042175">
    <property type="entry name" value="Cell/Rod_MreC_2"/>
</dbReference>
<evidence type="ECO:0000256" key="2">
    <source>
        <dbReference type="ARBA" id="ARBA00013855"/>
    </source>
</evidence>
<proteinExistence type="inferred from homology"/>
<dbReference type="Pfam" id="PF04085">
    <property type="entry name" value="MreC"/>
    <property type="match status" value="1"/>
</dbReference>
<dbReference type="AlphaFoldDB" id="S2R6D4"/>
<dbReference type="EMBL" id="ANKC01000906">
    <property type="protein sequence ID" value="EPC73782.1"/>
    <property type="molecule type" value="Genomic_DNA"/>
</dbReference>
<comment type="caution">
    <text evidence="6">The sequence shown here is derived from an EMBL/GenBank/DDBJ whole genome shotgun (WGS) entry which is preliminary data.</text>
</comment>
<dbReference type="PANTHER" id="PTHR34138">
    <property type="entry name" value="CELL SHAPE-DETERMINING PROTEIN MREC"/>
    <property type="match status" value="1"/>
</dbReference>
<evidence type="ECO:0000313" key="6">
    <source>
        <dbReference type="EMBL" id="EPC73782.1"/>
    </source>
</evidence>
<evidence type="ECO:0000259" key="5">
    <source>
        <dbReference type="Pfam" id="PF04085"/>
    </source>
</evidence>
<dbReference type="GO" id="GO:0005886">
    <property type="term" value="C:plasma membrane"/>
    <property type="evidence" value="ECO:0007669"/>
    <property type="project" value="TreeGrafter"/>
</dbReference>
<dbReference type="Gene3D" id="2.40.10.340">
    <property type="entry name" value="Rod shape-determining protein MreC, domain 1"/>
    <property type="match status" value="1"/>
</dbReference>
<sequence>MPVMAGSGLIGRVVEVNRTNAKVEMLSTANKSSDRIAAAVETKGDKEVNGIITGYDEKSGDLILGELNTDTDIKKGDDVVTSGLGGMTPKGLLIGKVASVKKDDYGLANSVYLTPAASLNDVTVVTVISRTIAGD</sequence>
<dbReference type="GO" id="GO:0008360">
    <property type="term" value="P:regulation of cell shape"/>
    <property type="evidence" value="ECO:0007669"/>
    <property type="project" value="UniProtKB-KW"/>
</dbReference>
<evidence type="ECO:0000256" key="3">
    <source>
        <dbReference type="ARBA" id="ARBA00022960"/>
    </source>
</evidence>
<evidence type="ECO:0000256" key="4">
    <source>
        <dbReference type="ARBA" id="ARBA00032089"/>
    </source>
</evidence>
<gene>
    <name evidence="6" type="ORF">Lpp126_12757</name>
</gene>
<reference evidence="6 7" key="1">
    <citation type="journal article" date="2013" name="PLoS ONE">
        <title>Lactobacillus paracasei comparative genomics: towards species pan-genome definition and exploitation of diversity.</title>
        <authorList>
            <person name="Smokvina T."/>
            <person name="Wels M."/>
            <person name="Polka J."/>
            <person name="Chervaux C."/>
            <person name="Brisse S."/>
            <person name="Boekhorst J."/>
            <person name="van Hylckama Vlieg J.E."/>
            <person name="Siezen R.J."/>
        </authorList>
    </citation>
    <scope>NUCLEOTIDE SEQUENCE [LARGE SCALE GENOMIC DNA]</scope>
    <source>
        <strain evidence="6 7">Lpp126</strain>
    </source>
</reference>
<dbReference type="PATRIC" id="fig|1256206.3.peg.1960"/>
<name>S2R6D4_LACPA</name>
<dbReference type="Proteomes" id="UP000014243">
    <property type="component" value="Unassembled WGS sequence"/>
</dbReference>
<organism evidence="6 7">
    <name type="scientific">Lacticaseibacillus paracasei subsp. paracasei Lpp126</name>
    <dbReference type="NCBI Taxonomy" id="1256206"/>
    <lineage>
        <taxon>Bacteria</taxon>
        <taxon>Bacillati</taxon>
        <taxon>Bacillota</taxon>
        <taxon>Bacilli</taxon>
        <taxon>Lactobacillales</taxon>
        <taxon>Lactobacillaceae</taxon>
        <taxon>Lacticaseibacillus</taxon>
    </lineage>
</organism>
<dbReference type="InterPro" id="IPR007221">
    <property type="entry name" value="MreC"/>
</dbReference>
<dbReference type="InterPro" id="IPR055342">
    <property type="entry name" value="MreC_beta-barrel_core"/>
</dbReference>
<dbReference type="InterPro" id="IPR042177">
    <property type="entry name" value="Cell/Rod_1"/>
</dbReference>
<accession>S2R6D4</accession>
<dbReference type="Gene3D" id="2.40.10.350">
    <property type="entry name" value="Rod shape-determining protein MreC, domain 2"/>
    <property type="match status" value="1"/>
</dbReference>
<protein>
    <recommendedName>
        <fullName evidence="2">Cell shape-determining protein MreC</fullName>
    </recommendedName>
    <alternativeName>
        <fullName evidence="4">Cell shape protein MreC</fullName>
    </alternativeName>
</protein>
<evidence type="ECO:0000313" key="7">
    <source>
        <dbReference type="Proteomes" id="UP000014243"/>
    </source>
</evidence>